<keyword evidence="3" id="KW-1185">Reference proteome</keyword>
<dbReference type="AlphaFoldDB" id="A0A1U7LIY3"/>
<gene>
    <name evidence="2" type="ORF">NEOLI_000241</name>
</gene>
<feature type="region of interest" description="Disordered" evidence="1">
    <location>
        <begin position="1"/>
        <end position="31"/>
    </location>
</feature>
<name>A0A1U7LIY3_NEOID</name>
<evidence type="ECO:0000256" key="1">
    <source>
        <dbReference type="SAM" id="MobiDB-lite"/>
    </source>
</evidence>
<comment type="caution">
    <text evidence="2">The sequence shown here is derived from an EMBL/GenBank/DDBJ whole genome shotgun (WGS) entry which is preliminary data.</text>
</comment>
<protein>
    <submittedName>
        <fullName evidence="2">Uncharacterized protein</fullName>
    </submittedName>
</protein>
<organism evidence="2 3">
    <name type="scientific">Neolecta irregularis (strain DAH-3)</name>
    <dbReference type="NCBI Taxonomy" id="1198029"/>
    <lineage>
        <taxon>Eukaryota</taxon>
        <taxon>Fungi</taxon>
        <taxon>Dikarya</taxon>
        <taxon>Ascomycota</taxon>
        <taxon>Taphrinomycotina</taxon>
        <taxon>Neolectales</taxon>
        <taxon>Neolectaceae</taxon>
        <taxon>Neolecta</taxon>
    </lineage>
</organism>
<sequence>MAPNRGLEALDAHDSKEELEKGNEGGDVEEEDGVEFEAVEGASVAMYDDEDTAIGRHGKDMEKVVGVDGEGDPVGEDADELELVEEEVEECGAGRVDPSGRWGGVDEVK</sequence>
<evidence type="ECO:0000313" key="2">
    <source>
        <dbReference type="EMBL" id="OLL22615.1"/>
    </source>
</evidence>
<dbReference type="EMBL" id="LXFE01003012">
    <property type="protein sequence ID" value="OLL22615.1"/>
    <property type="molecule type" value="Genomic_DNA"/>
</dbReference>
<accession>A0A1U7LIY3</accession>
<proteinExistence type="predicted"/>
<feature type="compositionally biased region" description="Basic and acidic residues" evidence="1">
    <location>
        <begin position="8"/>
        <end position="24"/>
    </location>
</feature>
<dbReference type="Proteomes" id="UP000186594">
    <property type="component" value="Unassembled WGS sequence"/>
</dbReference>
<feature type="region of interest" description="Disordered" evidence="1">
    <location>
        <begin position="88"/>
        <end position="109"/>
    </location>
</feature>
<reference evidence="2 3" key="1">
    <citation type="submission" date="2016-04" db="EMBL/GenBank/DDBJ databases">
        <title>Evolutionary innovation and constraint leading to complex multicellularity in the Ascomycota.</title>
        <authorList>
            <person name="Cisse O."/>
            <person name="Nguyen A."/>
            <person name="Hewitt D.A."/>
            <person name="Jedd G."/>
            <person name="Stajich J.E."/>
        </authorList>
    </citation>
    <scope>NUCLEOTIDE SEQUENCE [LARGE SCALE GENOMIC DNA]</scope>
    <source>
        <strain evidence="2 3">DAH-3</strain>
    </source>
</reference>
<evidence type="ECO:0000313" key="3">
    <source>
        <dbReference type="Proteomes" id="UP000186594"/>
    </source>
</evidence>